<gene>
    <name evidence="2" type="ORF">KIPB_016263</name>
</gene>
<protein>
    <recommendedName>
        <fullName evidence="1">PRO8NT domain-containing protein</fullName>
    </recommendedName>
</protein>
<dbReference type="AlphaFoldDB" id="A0A9K3GRH6"/>
<dbReference type="OrthoDB" id="3256191at2759"/>
<dbReference type="Pfam" id="PF08082">
    <property type="entry name" value="PRO8NT"/>
    <property type="match status" value="1"/>
</dbReference>
<dbReference type="InterPro" id="IPR012591">
    <property type="entry name" value="PRO8NT"/>
</dbReference>
<name>A0A9K3GRH6_9EUKA</name>
<accession>A0A9K3GRH6</accession>
<proteinExistence type="predicted"/>
<keyword evidence="3" id="KW-1185">Reference proteome</keyword>
<feature type="non-terminal residue" evidence="2">
    <location>
        <position position="32"/>
    </location>
</feature>
<comment type="caution">
    <text evidence="2">The sequence shown here is derived from an EMBL/GenBank/DDBJ whole genome shotgun (WGS) entry which is preliminary data.</text>
</comment>
<feature type="domain" description="PRO8NT" evidence="1">
    <location>
        <begin position="1"/>
        <end position="32"/>
    </location>
</feature>
<feature type="non-terminal residue" evidence="2">
    <location>
        <position position="1"/>
    </location>
</feature>
<reference evidence="2 3" key="1">
    <citation type="journal article" date="2018" name="PLoS ONE">
        <title>The draft genome of Kipferlia bialata reveals reductive genome evolution in fornicate parasites.</title>
        <authorList>
            <person name="Tanifuji G."/>
            <person name="Takabayashi S."/>
            <person name="Kume K."/>
            <person name="Takagi M."/>
            <person name="Nakayama T."/>
            <person name="Kamikawa R."/>
            <person name="Inagaki Y."/>
            <person name="Hashimoto T."/>
        </authorList>
    </citation>
    <scope>NUCLEOTIDE SEQUENCE [LARGE SCALE GENOMIC DNA]</scope>
    <source>
        <strain evidence="2">NY0173</strain>
    </source>
</reference>
<evidence type="ECO:0000313" key="3">
    <source>
        <dbReference type="Proteomes" id="UP000265618"/>
    </source>
</evidence>
<dbReference type="EMBL" id="BDIP01009800">
    <property type="protein sequence ID" value="GIQ92473.1"/>
    <property type="molecule type" value="Genomic_DNA"/>
</dbReference>
<sequence length="32" mass="3846">FMRDRMAHVGALRYLPLAVMKLLENMPMPWEQ</sequence>
<evidence type="ECO:0000259" key="1">
    <source>
        <dbReference type="Pfam" id="PF08082"/>
    </source>
</evidence>
<organism evidence="2 3">
    <name type="scientific">Kipferlia bialata</name>
    <dbReference type="NCBI Taxonomy" id="797122"/>
    <lineage>
        <taxon>Eukaryota</taxon>
        <taxon>Metamonada</taxon>
        <taxon>Carpediemonas-like organisms</taxon>
        <taxon>Kipferlia</taxon>
    </lineage>
</organism>
<dbReference type="Proteomes" id="UP000265618">
    <property type="component" value="Unassembled WGS sequence"/>
</dbReference>
<dbReference type="GO" id="GO:0000398">
    <property type="term" value="P:mRNA splicing, via spliceosome"/>
    <property type="evidence" value="ECO:0007669"/>
    <property type="project" value="InterPro"/>
</dbReference>
<evidence type="ECO:0000313" key="2">
    <source>
        <dbReference type="EMBL" id="GIQ92473.1"/>
    </source>
</evidence>